<feature type="transmembrane region" description="Helical" evidence="1">
    <location>
        <begin position="81"/>
        <end position="102"/>
    </location>
</feature>
<sequence length="108" mass="12294">MRIGGYTCHQMHERSFSYKGYQFPVCARCTGILVGQIIGLICIALDFRINLLWSLVLIIPMAIDGLIQLMKIIKSNNIRRFVTGFIAGIGYTNFLFNIVIIIKHLVFN</sequence>
<keyword evidence="1" id="KW-0812">Transmembrane</keyword>
<evidence type="ECO:0000313" key="2">
    <source>
        <dbReference type="EMBL" id="DAE09601.1"/>
    </source>
</evidence>
<reference evidence="2" key="1">
    <citation type="journal article" date="2021" name="Proc. Natl. Acad. Sci. U.S.A.">
        <title>A Catalog of Tens of Thousands of Viruses from Human Metagenomes Reveals Hidden Associations with Chronic Diseases.</title>
        <authorList>
            <person name="Tisza M.J."/>
            <person name="Buck C.B."/>
        </authorList>
    </citation>
    <scope>NUCLEOTIDE SEQUENCE</scope>
    <source>
        <strain evidence="2">CtDtx1</strain>
    </source>
</reference>
<dbReference type="EMBL" id="BK015489">
    <property type="protein sequence ID" value="DAE09601.1"/>
    <property type="molecule type" value="Genomic_DNA"/>
</dbReference>
<protein>
    <submittedName>
        <fullName evidence="2">Putative membrane protein</fullName>
    </submittedName>
</protein>
<evidence type="ECO:0000256" key="1">
    <source>
        <dbReference type="SAM" id="Phobius"/>
    </source>
</evidence>
<name>A0A8S5PT03_9CAUD</name>
<keyword evidence="1" id="KW-0472">Membrane</keyword>
<feature type="transmembrane region" description="Helical" evidence="1">
    <location>
        <begin position="51"/>
        <end position="69"/>
    </location>
</feature>
<proteinExistence type="predicted"/>
<keyword evidence="1" id="KW-1133">Transmembrane helix</keyword>
<dbReference type="InterPro" id="IPR019206">
    <property type="entry name" value="DUF2085_TM"/>
</dbReference>
<feature type="transmembrane region" description="Helical" evidence="1">
    <location>
        <begin position="21"/>
        <end position="45"/>
    </location>
</feature>
<organism evidence="2">
    <name type="scientific">Siphoviridae sp. ctDtx1</name>
    <dbReference type="NCBI Taxonomy" id="2825391"/>
    <lineage>
        <taxon>Viruses</taxon>
        <taxon>Duplodnaviria</taxon>
        <taxon>Heunggongvirae</taxon>
        <taxon>Uroviricota</taxon>
        <taxon>Caudoviricetes</taxon>
    </lineage>
</organism>
<dbReference type="Pfam" id="PF09858">
    <property type="entry name" value="DUF2085"/>
    <property type="match status" value="1"/>
</dbReference>
<accession>A0A8S5PT03</accession>